<feature type="region of interest" description="Disordered" evidence="9">
    <location>
        <begin position="227"/>
        <end position="246"/>
    </location>
</feature>
<feature type="domain" description="C2H2-type" evidence="10">
    <location>
        <begin position="28"/>
        <end position="55"/>
    </location>
</feature>
<comment type="caution">
    <text evidence="11">The sequence shown here is derived from an EMBL/GenBank/DDBJ whole genome shotgun (WGS) entry which is preliminary data.</text>
</comment>
<proteinExistence type="predicted"/>
<evidence type="ECO:0000313" key="11">
    <source>
        <dbReference type="EMBL" id="KAK2149530.1"/>
    </source>
</evidence>
<feature type="domain" description="C2H2-type" evidence="10">
    <location>
        <begin position="84"/>
        <end position="108"/>
    </location>
</feature>
<sequence>MCDICGNTYMYKSNLEVHYEVHGEAKKHECKVCGKLFKTYPTLYSHYLVHSDKNPFTCSQCGKAFKTKERLKAHSVRHSGLKPFICDQCGSSFPDKGGLSKHRKTVHAEVARYACPVCGKPCNRADNLRVHMKVHGDPSLLKLSLDELSSARKAGAESSIKSAIQQQQLDSGKSVDTVQAKLCLSPTKLSSGSQQTLHVMEPASSLDIHLPVQHPAAYIHSNSIAVTQQQQQQSSSADQQLPAVNNPQDLTSQVGATPFIGLHHWGTADGAIQYQNLLLSQSYPAASMVQAQVHSLEDANGVVYQATTQQEAGQGTQY</sequence>
<dbReference type="SUPFAM" id="SSF57667">
    <property type="entry name" value="beta-beta-alpha zinc fingers"/>
    <property type="match status" value="3"/>
</dbReference>
<dbReference type="InterPro" id="IPR036236">
    <property type="entry name" value="Znf_C2H2_sf"/>
</dbReference>
<feature type="compositionally biased region" description="Low complexity" evidence="9">
    <location>
        <begin position="228"/>
        <end position="240"/>
    </location>
</feature>
<evidence type="ECO:0000256" key="3">
    <source>
        <dbReference type="ARBA" id="ARBA00022737"/>
    </source>
</evidence>
<evidence type="ECO:0000256" key="1">
    <source>
        <dbReference type="ARBA" id="ARBA00004123"/>
    </source>
</evidence>
<dbReference type="PROSITE" id="PS00028">
    <property type="entry name" value="ZINC_FINGER_C2H2_1"/>
    <property type="match status" value="5"/>
</dbReference>
<keyword evidence="3" id="KW-0677">Repeat</keyword>
<protein>
    <recommendedName>
        <fullName evidence="7">Zinc finger protein 865</fullName>
    </recommendedName>
</protein>
<keyword evidence="5" id="KW-0862">Zinc</keyword>
<dbReference type="FunFam" id="3.30.160.60:FF:000145">
    <property type="entry name" value="Zinc finger protein 574"/>
    <property type="match status" value="1"/>
</dbReference>
<dbReference type="GO" id="GO:0000981">
    <property type="term" value="F:DNA-binding transcription factor activity, RNA polymerase II-specific"/>
    <property type="evidence" value="ECO:0007669"/>
    <property type="project" value="TreeGrafter"/>
</dbReference>
<evidence type="ECO:0000313" key="12">
    <source>
        <dbReference type="Proteomes" id="UP001208570"/>
    </source>
</evidence>
<dbReference type="PROSITE" id="PS50157">
    <property type="entry name" value="ZINC_FINGER_C2H2_2"/>
    <property type="match status" value="5"/>
</dbReference>
<dbReference type="GO" id="GO:0008270">
    <property type="term" value="F:zinc ion binding"/>
    <property type="evidence" value="ECO:0007669"/>
    <property type="project" value="UniProtKB-KW"/>
</dbReference>
<dbReference type="Pfam" id="PF13912">
    <property type="entry name" value="zf-C2H2_6"/>
    <property type="match status" value="1"/>
</dbReference>
<gene>
    <name evidence="11" type="ORF">LSH36_447g00005</name>
</gene>
<evidence type="ECO:0000256" key="9">
    <source>
        <dbReference type="SAM" id="MobiDB-lite"/>
    </source>
</evidence>
<keyword evidence="4 8" id="KW-0863">Zinc-finger</keyword>
<dbReference type="GO" id="GO:0000977">
    <property type="term" value="F:RNA polymerase II transcription regulatory region sequence-specific DNA binding"/>
    <property type="evidence" value="ECO:0007669"/>
    <property type="project" value="TreeGrafter"/>
</dbReference>
<name>A0AAD9MXX5_9ANNE</name>
<evidence type="ECO:0000256" key="6">
    <source>
        <dbReference type="ARBA" id="ARBA00023242"/>
    </source>
</evidence>
<reference evidence="11" key="1">
    <citation type="journal article" date="2023" name="Mol. Biol. Evol.">
        <title>Third-Generation Sequencing Reveals the Adaptive Role of the Epigenome in Three Deep-Sea Polychaetes.</title>
        <authorList>
            <person name="Perez M."/>
            <person name="Aroh O."/>
            <person name="Sun Y."/>
            <person name="Lan Y."/>
            <person name="Juniper S.K."/>
            <person name="Young C.R."/>
            <person name="Angers B."/>
            <person name="Qian P.Y."/>
        </authorList>
    </citation>
    <scope>NUCLEOTIDE SEQUENCE</scope>
    <source>
        <strain evidence="11">P08H-3</strain>
    </source>
</reference>
<evidence type="ECO:0000256" key="2">
    <source>
        <dbReference type="ARBA" id="ARBA00022723"/>
    </source>
</evidence>
<comment type="subcellular location">
    <subcellularLocation>
        <location evidence="1">Nucleus</location>
    </subcellularLocation>
</comment>
<keyword evidence="12" id="KW-1185">Reference proteome</keyword>
<dbReference type="SMART" id="SM00355">
    <property type="entry name" value="ZnF_C2H2"/>
    <property type="match status" value="5"/>
</dbReference>
<dbReference type="PANTHER" id="PTHR14196:SF12">
    <property type="entry name" value="ZINC FINGER PROTEIN 208-LIKE"/>
    <property type="match status" value="1"/>
</dbReference>
<feature type="domain" description="C2H2-type" evidence="10">
    <location>
        <begin position="56"/>
        <end position="83"/>
    </location>
</feature>
<evidence type="ECO:0000256" key="8">
    <source>
        <dbReference type="PROSITE-ProRule" id="PRU00042"/>
    </source>
</evidence>
<feature type="domain" description="C2H2-type" evidence="10">
    <location>
        <begin position="1"/>
        <end position="27"/>
    </location>
</feature>
<dbReference type="AlphaFoldDB" id="A0AAD9MXX5"/>
<dbReference type="InterPro" id="IPR013087">
    <property type="entry name" value="Znf_C2H2_type"/>
</dbReference>
<keyword evidence="2" id="KW-0479">Metal-binding</keyword>
<dbReference type="Pfam" id="PF13894">
    <property type="entry name" value="zf-C2H2_4"/>
    <property type="match status" value="1"/>
</dbReference>
<dbReference type="Pfam" id="PF00096">
    <property type="entry name" value="zf-C2H2"/>
    <property type="match status" value="3"/>
</dbReference>
<dbReference type="PANTHER" id="PTHR14196">
    <property type="entry name" value="ODD-SKIPPED - RELATED"/>
    <property type="match status" value="1"/>
</dbReference>
<dbReference type="FunFam" id="3.30.160.60:FF:000446">
    <property type="entry name" value="Zinc finger protein"/>
    <property type="match status" value="1"/>
</dbReference>
<feature type="domain" description="C2H2-type" evidence="10">
    <location>
        <begin position="113"/>
        <end position="135"/>
    </location>
</feature>
<keyword evidence="6" id="KW-0539">Nucleus</keyword>
<dbReference type="FunFam" id="3.30.160.60:FF:000100">
    <property type="entry name" value="Zinc finger 45-like"/>
    <property type="match status" value="1"/>
</dbReference>
<evidence type="ECO:0000256" key="5">
    <source>
        <dbReference type="ARBA" id="ARBA00022833"/>
    </source>
</evidence>
<dbReference type="Gene3D" id="3.30.160.60">
    <property type="entry name" value="Classic Zinc Finger"/>
    <property type="match status" value="4"/>
</dbReference>
<accession>A0AAD9MXX5</accession>
<evidence type="ECO:0000259" key="10">
    <source>
        <dbReference type="PROSITE" id="PS50157"/>
    </source>
</evidence>
<dbReference type="GO" id="GO:0005634">
    <property type="term" value="C:nucleus"/>
    <property type="evidence" value="ECO:0007669"/>
    <property type="project" value="UniProtKB-SubCell"/>
</dbReference>
<dbReference type="Proteomes" id="UP001208570">
    <property type="component" value="Unassembled WGS sequence"/>
</dbReference>
<evidence type="ECO:0000256" key="7">
    <source>
        <dbReference type="ARBA" id="ARBA00068876"/>
    </source>
</evidence>
<dbReference type="InterPro" id="IPR050717">
    <property type="entry name" value="C2H2-ZF_Transcription_Reg"/>
</dbReference>
<evidence type="ECO:0000256" key="4">
    <source>
        <dbReference type="ARBA" id="ARBA00022771"/>
    </source>
</evidence>
<organism evidence="11 12">
    <name type="scientific">Paralvinella palmiformis</name>
    <dbReference type="NCBI Taxonomy" id="53620"/>
    <lineage>
        <taxon>Eukaryota</taxon>
        <taxon>Metazoa</taxon>
        <taxon>Spiralia</taxon>
        <taxon>Lophotrochozoa</taxon>
        <taxon>Annelida</taxon>
        <taxon>Polychaeta</taxon>
        <taxon>Sedentaria</taxon>
        <taxon>Canalipalpata</taxon>
        <taxon>Terebellida</taxon>
        <taxon>Terebelliformia</taxon>
        <taxon>Alvinellidae</taxon>
        <taxon>Paralvinella</taxon>
    </lineage>
</organism>
<dbReference type="EMBL" id="JAODUP010000447">
    <property type="protein sequence ID" value="KAK2149530.1"/>
    <property type="molecule type" value="Genomic_DNA"/>
</dbReference>